<feature type="region of interest" description="Disordered" evidence="3">
    <location>
        <begin position="42"/>
        <end position="73"/>
    </location>
</feature>
<dbReference type="PANTHER" id="PTHR10281">
    <property type="entry name" value="MEMBRANE-ASSOCIATED PROGESTERONE RECEPTOR COMPONENT-RELATED"/>
    <property type="match status" value="1"/>
</dbReference>
<dbReference type="PANTHER" id="PTHR10281:SF113">
    <property type="entry name" value="MEMBRANE STEROID-BINDING PROTEIN 2"/>
    <property type="match status" value="1"/>
</dbReference>
<reference evidence="5 6" key="1">
    <citation type="journal article" date="2019" name="Sci. Rep.">
        <title>A high-quality genome of Eragrostis curvula grass provides insights into Poaceae evolution and supports new strategies to enhance forage quality.</title>
        <authorList>
            <person name="Carballo J."/>
            <person name="Santos B.A.C.M."/>
            <person name="Zappacosta D."/>
            <person name="Garbus I."/>
            <person name="Selva J.P."/>
            <person name="Gallo C.A."/>
            <person name="Diaz A."/>
            <person name="Albertini E."/>
            <person name="Caccamo M."/>
            <person name="Echenique V."/>
        </authorList>
    </citation>
    <scope>NUCLEOTIDE SEQUENCE [LARGE SCALE GENOMIC DNA]</scope>
    <source>
        <strain evidence="6">cv. Victoria</strain>
        <tissue evidence="5">Leaf</tissue>
    </source>
</reference>
<name>A0A5J9WPN3_9POAL</name>
<sequence length="220" mass="23578">MAVMELCEFLKEAIMAYPAACFFTSMAVGVALYHVLPDPAARAAGGGRRGGAQTIRRVRSKEAPTHGHQGADLRRHPEQWILGKALFYGPGGPYALFAGKDASRTLAKMSFQPQDLTGDITGLGPFELDALQDWEYKFMSKYTKVGTIQKSVPVEDDSTAITSPATNETTPAANETTVATEAENAPATEEKPKAAVEEKVKEKEAPADKEATADEGAKES</sequence>
<dbReference type="Gramene" id="TVU49916">
    <property type="protein sequence ID" value="TVU49916"/>
    <property type="gene ID" value="EJB05_01258"/>
</dbReference>
<protein>
    <recommendedName>
        <fullName evidence="7">Cytochrome b5 heme-binding domain-containing protein</fullName>
    </recommendedName>
</protein>
<keyword evidence="4" id="KW-1133">Transmembrane helix</keyword>
<comment type="caution">
    <text evidence="5">The sequence shown here is derived from an EMBL/GenBank/DDBJ whole genome shotgun (WGS) entry which is preliminary data.</text>
</comment>
<dbReference type="InterPro" id="IPR036400">
    <property type="entry name" value="Cyt_B5-like_heme/steroid_sf"/>
</dbReference>
<dbReference type="OrthoDB" id="547796at2759"/>
<organism evidence="5 6">
    <name type="scientific">Eragrostis curvula</name>
    <name type="common">weeping love grass</name>
    <dbReference type="NCBI Taxonomy" id="38414"/>
    <lineage>
        <taxon>Eukaryota</taxon>
        <taxon>Viridiplantae</taxon>
        <taxon>Streptophyta</taxon>
        <taxon>Embryophyta</taxon>
        <taxon>Tracheophyta</taxon>
        <taxon>Spermatophyta</taxon>
        <taxon>Magnoliopsida</taxon>
        <taxon>Liliopsida</taxon>
        <taxon>Poales</taxon>
        <taxon>Poaceae</taxon>
        <taxon>PACMAD clade</taxon>
        <taxon>Chloridoideae</taxon>
        <taxon>Eragrostideae</taxon>
        <taxon>Eragrostidinae</taxon>
        <taxon>Eragrostis</taxon>
    </lineage>
</organism>
<dbReference type="GO" id="GO:0005496">
    <property type="term" value="F:steroid binding"/>
    <property type="evidence" value="ECO:0007669"/>
    <property type="project" value="UniProtKB-KW"/>
</dbReference>
<feature type="compositionally biased region" description="Basic and acidic residues" evidence="3">
    <location>
        <begin position="60"/>
        <end position="73"/>
    </location>
</feature>
<dbReference type="AlphaFoldDB" id="A0A5J9WPN3"/>
<dbReference type="GO" id="GO:0005783">
    <property type="term" value="C:endoplasmic reticulum"/>
    <property type="evidence" value="ECO:0007669"/>
    <property type="project" value="TreeGrafter"/>
</dbReference>
<feature type="compositionally biased region" description="Basic and acidic residues" evidence="3">
    <location>
        <begin position="188"/>
        <end position="220"/>
    </location>
</feature>
<evidence type="ECO:0000313" key="5">
    <source>
        <dbReference type="EMBL" id="TVU49916.1"/>
    </source>
</evidence>
<dbReference type="Gene3D" id="3.10.120.10">
    <property type="entry name" value="Cytochrome b5-like heme/steroid binding domain"/>
    <property type="match status" value="1"/>
</dbReference>
<proteinExistence type="predicted"/>
<dbReference type="GO" id="GO:0016020">
    <property type="term" value="C:membrane"/>
    <property type="evidence" value="ECO:0007669"/>
    <property type="project" value="TreeGrafter"/>
</dbReference>
<evidence type="ECO:0000256" key="4">
    <source>
        <dbReference type="SAM" id="Phobius"/>
    </source>
</evidence>
<dbReference type="InterPro" id="IPR050577">
    <property type="entry name" value="MAPR/NEUFC/NENF-like"/>
</dbReference>
<keyword evidence="1" id="KW-0754">Steroid-binding</keyword>
<evidence type="ECO:0000256" key="1">
    <source>
        <dbReference type="ARBA" id="ARBA00022665"/>
    </source>
</evidence>
<evidence type="ECO:0008006" key="7">
    <source>
        <dbReference type="Google" id="ProtNLM"/>
    </source>
</evidence>
<evidence type="ECO:0000256" key="3">
    <source>
        <dbReference type="SAM" id="MobiDB-lite"/>
    </source>
</evidence>
<evidence type="ECO:0000313" key="6">
    <source>
        <dbReference type="Proteomes" id="UP000324897"/>
    </source>
</evidence>
<feature type="region of interest" description="Disordered" evidence="3">
    <location>
        <begin position="156"/>
        <end position="220"/>
    </location>
</feature>
<dbReference type="EMBL" id="RWGY01000002">
    <property type="protein sequence ID" value="TVU49916.1"/>
    <property type="molecule type" value="Genomic_DNA"/>
</dbReference>
<keyword evidence="2" id="KW-0446">Lipid-binding</keyword>
<accession>A0A5J9WPN3</accession>
<gene>
    <name evidence="5" type="ORF">EJB05_01258</name>
</gene>
<feature type="compositionally biased region" description="Low complexity" evidence="3">
    <location>
        <begin position="164"/>
        <end position="187"/>
    </location>
</feature>
<dbReference type="Proteomes" id="UP000324897">
    <property type="component" value="Chromosome 6"/>
</dbReference>
<feature type="transmembrane region" description="Helical" evidence="4">
    <location>
        <begin position="14"/>
        <end position="36"/>
    </location>
</feature>
<evidence type="ECO:0000256" key="2">
    <source>
        <dbReference type="ARBA" id="ARBA00023121"/>
    </source>
</evidence>
<keyword evidence="6" id="KW-1185">Reference proteome</keyword>
<keyword evidence="4" id="KW-0812">Transmembrane</keyword>
<keyword evidence="4" id="KW-0472">Membrane</keyword>
<dbReference type="SUPFAM" id="SSF55856">
    <property type="entry name" value="Cytochrome b5-like heme/steroid binding domain"/>
    <property type="match status" value="1"/>
</dbReference>